<dbReference type="RefSeq" id="WP_143985286.1">
    <property type="nucleotide sequence ID" value="NZ_CP041692.1"/>
</dbReference>
<dbReference type="InterPro" id="IPR027417">
    <property type="entry name" value="P-loop_NTPase"/>
</dbReference>
<dbReference type="Gene3D" id="3.40.50.300">
    <property type="entry name" value="P-loop containing nucleotide triphosphate hydrolases"/>
    <property type="match status" value="1"/>
</dbReference>
<organism evidence="1 2">
    <name type="scientific">Microlunatus elymi</name>
    <dbReference type="NCBI Taxonomy" id="2596828"/>
    <lineage>
        <taxon>Bacteria</taxon>
        <taxon>Bacillati</taxon>
        <taxon>Actinomycetota</taxon>
        <taxon>Actinomycetes</taxon>
        <taxon>Propionibacteriales</taxon>
        <taxon>Propionibacteriaceae</taxon>
        <taxon>Microlunatus</taxon>
    </lineage>
</organism>
<keyword evidence="2" id="KW-1185">Reference proteome</keyword>
<dbReference type="Proteomes" id="UP000319263">
    <property type="component" value="Chromosome"/>
</dbReference>
<gene>
    <name evidence="1" type="ORF">FOE78_04750</name>
</gene>
<sequence>MHGDDRDGHAIALIDAMARLLLDRGFDVIIEGILNAALYTESLVRLVGDHGGVSRSYIWDLPFEETVRRHATKPVPTEFGEAELRQWWRGFQPVEGLGESVLGPTDDLGSSIARIAVDCWGAETDSQS</sequence>
<dbReference type="OrthoDB" id="9781848at2"/>
<dbReference type="KEGG" id="mik:FOE78_04750"/>
<evidence type="ECO:0000313" key="2">
    <source>
        <dbReference type="Proteomes" id="UP000319263"/>
    </source>
</evidence>
<name>A0A516PWH9_9ACTN</name>
<dbReference type="AlphaFoldDB" id="A0A516PWH9"/>
<protein>
    <submittedName>
        <fullName evidence="1">Uncharacterized protein</fullName>
    </submittedName>
</protein>
<proteinExistence type="predicted"/>
<accession>A0A516PWH9</accession>
<reference evidence="1 2" key="1">
    <citation type="submission" date="2019-07" db="EMBL/GenBank/DDBJ databases">
        <title>Microlunatus dokdonensis sp. nov. isolated from the rhizospheric soil of the wild plant Elymus tsukushiensis.</title>
        <authorList>
            <person name="Ghim S.-Y."/>
            <person name="Hwang Y.-J."/>
            <person name="Son J.-S."/>
            <person name="Shin J.-H."/>
        </authorList>
    </citation>
    <scope>NUCLEOTIDE SEQUENCE [LARGE SCALE GENOMIC DNA]</scope>
    <source>
        <strain evidence="1 2">KUDC0627</strain>
    </source>
</reference>
<dbReference type="EMBL" id="CP041692">
    <property type="protein sequence ID" value="QDP95311.1"/>
    <property type="molecule type" value="Genomic_DNA"/>
</dbReference>
<evidence type="ECO:0000313" key="1">
    <source>
        <dbReference type="EMBL" id="QDP95311.1"/>
    </source>
</evidence>